<protein>
    <submittedName>
        <fullName evidence="2">Uncharacterized protein</fullName>
    </submittedName>
</protein>
<feature type="compositionally biased region" description="Basic and acidic residues" evidence="1">
    <location>
        <begin position="746"/>
        <end position="771"/>
    </location>
</feature>
<dbReference type="EMBL" id="HBEC01011968">
    <property type="protein sequence ID" value="CAD8285471.1"/>
    <property type="molecule type" value="Transcribed_RNA"/>
</dbReference>
<accession>A0A7R9YSL8</accession>
<reference evidence="2" key="1">
    <citation type="submission" date="2021-01" db="EMBL/GenBank/DDBJ databases">
        <authorList>
            <person name="Corre E."/>
            <person name="Pelletier E."/>
            <person name="Niang G."/>
            <person name="Scheremetjew M."/>
            <person name="Finn R."/>
            <person name="Kale V."/>
            <person name="Holt S."/>
            <person name="Cochrane G."/>
            <person name="Meng A."/>
            <person name="Brown T."/>
            <person name="Cohen L."/>
        </authorList>
    </citation>
    <scope>NUCLEOTIDE SEQUENCE</scope>
    <source>
        <strain evidence="2">CCMP219</strain>
    </source>
</reference>
<proteinExistence type="predicted"/>
<feature type="compositionally biased region" description="Low complexity" evidence="1">
    <location>
        <begin position="772"/>
        <end position="815"/>
    </location>
</feature>
<dbReference type="InterPro" id="IPR011992">
    <property type="entry name" value="EF-hand-dom_pair"/>
</dbReference>
<dbReference type="AlphaFoldDB" id="A0A7R9YSL8"/>
<sequence>MAAAASPSKPVAAFTALQLGDGCHEDVDAGAGTTCGAKVVGTSARRPAWLGSATEQGLIMVGEAASRREDVPAAAAGVSLAWLRCLASVLDATVGLDGKDTAAVVKTALLPAVKHRKTRLFDLIPPKHTGPPEYYVVHAWNAPFRSLISQLCAKLVPQESVEDGQQDSDSDSAKGSCVSPVEASTFVWLDIVALNQVPSTAFKISNAPDIAIVREQAMMQACPGGVVAVIDHSFAALTRTWCLYEMWVFVHYQETDKLQMALPDNLTASELVDFEARVRGLDMTRTSSTKPSDKSKLLTEIKSAVGLKIMTREVSDALIVVARAHLRWACGMRGVGRYCLMLGICGEFARLQTMLYSIPELTDDEEQFKEIMQVFLAYAGGLEEELDLDAFVKVLTAANFTAAEAHSIYHQVNTDGGPGVGYEEFKEWWLKTLRVERMQKRPPCQMTAASLADNMQKMHALLQREGLTDIAEEFKALSDQISDGTLLRPGATLPVSALHGDWADASDQVMWKMYNHRYRDAAHMLYEALMWNADSLATSPMELPKPREFRRCGVTRLFSMLQRLLRAFSDLIKHQATRQQHVEYFAKLADDLDSDSNVQALSECMRDAGGGLTCHDAAHFAILRNMINLKYGVGAPLSPALITEAERSVATWKANQRSAGHAARGNMQLHGTLKDLAADYINSPAVRTVQPAGIVAGKASSQLARSHTNKVAEVISRDDSESVLMQLGPEAIAFLMEQTAGQSQDPRSKARDSKEQQTLGERSEAHADGGNRADGAAAAAAGDVSQPLDASAAASDRRSSSAASGGSASSARGAAPAWTRVLPTPTPRPHATRRSSLDVPRRPAVPSFATFTPCAVDGDVAAAQALGGSRGTASGGLGAFEKAKQVLSRVPVLSVSEKMAEAKAALRAVGLLGAPGGGVPCDIGGGSLQGASTDAPSGRRSSLNTPAVGVAASGSGGNDGDGALSLLAASSTPHERHQAHRNLPPIGERRTRRASMDMPCPERSSGSMCDPAAPPLRIGPLGQLLFPGDAPPAVASPCAVRVPCVLMRSSALASSALFASPATQQAQLQLNGDGPGGSLADRPAASHTRRRASVDEGALRGMHCTRGGAKDGPAGRSAGSLVLPSISSVPRAVM</sequence>
<name>A0A7R9YSL8_9CHLO</name>
<feature type="region of interest" description="Disordered" evidence="1">
    <location>
        <begin position="1070"/>
        <end position="1096"/>
    </location>
</feature>
<feature type="region of interest" description="Disordered" evidence="1">
    <location>
        <begin position="1102"/>
        <end position="1121"/>
    </location>
</feature>
<feature type="region of interest" description="Disordered" evidence="1">
    <location>
        <begin position="738"/>
        <end position="840"/>
    </location>
</feature>
<feature type="region of interest" description="Disordered" evidence="1">
    <location>
        <begin position="990"/>
        <end position="1009"/>
    </location>
</feature>
<evidence type="ECO:0000256" key="1">
    <source>
        <dbReference type="SAM" id="MobiDB-lite"/>
    </source>
</evidence>
<dbReference type="SUPFAM" id="SSF47473">
    <property type="entry name" value="EF-hand"/>
    <property type="match status" value="1"/>
</dbReference>
<organism evidence="2">
    <name type="scientific">Chlamydomonas euryale</name>
    <dbReference type="NCBI Taxonomy" id="1486919"/>
    <lineage>
        <taxon>Eukaryota</taxon>
        <taxon>Viridiplantae</taxon>
        <taxon>Chlorophyta</taxon>
        <taxon>core chlorophytes</taxon>
        <taxon>Chlorophyceae</taxon>
        <taxon>CS clade</taxon>
        <taxon>Chlamydomonadales</taxon>
        <taxon>Chlamydomonadaceae</taxon>
        <taxon>Chlamydomonas</taxon>
    </lineage>
</organism>
<evidence type="ECO:0000313" key="2">
    <source>
        <dbReference type="EMBL" id="CAD8285471.1"/>
    </source>
</evidence>
<gene>
    <name evidence="2" type="ORF">CEUR00632_LOCUS5509</name>
</gene>